<evidence type="ECO:0000313" key="1">
    <source>
        <dbReference type="EMBL" id="MBW4660204.1"/>
    </source>
</evidence>
<dbReference type="AlphaFoldDB" id="A0A951QE33"/>
<comment type="caution">
    <text evidence="1">The sequence shown here is derived from an EMBL/GenBank/DDBJ whole genome shotgun (WGS) entry which is preliminary data.</text>
</comment>
<dbReference type="EMBL" id="JAHHHD010000018">
    <property type="protein sequence ID" value="MBW4660204.1"/>
    <property type="molecule type" value="Genomic_DNA"/>
</dbReference>
<organism evidence="1 2">
    <name type="scientific">Drouetiella hepatica Uher 2000/2452</name>
    <dbReference type="NCBI Taxonomy" id="904376"/>
    <lineage>
        <taxon>Bacteria</taxon>
        <taxon>Bacillati</taxon>
        <taxon>Cyanobacteriota</taxon>
        <taxon>Cyanophyceae</taxon>
        <taxon>Oculatellales</taxon>
        <taxon>Oculatellaceae</taxon>
        <taxon>Drouetiella</taxon>
    </lineage>
</organism>
<gene>
    <name evidence="1" type="ORF">KME15_16130</name>
</gene>
<name>A0A951QE33_9CYAN</name>
<reference evidence="1" key="1">
    <citation type="submission" date="2021-05" db="EMBL/GenBank/DDBJ databases">
        <authorList>
            <person name="Pietrasiak N."/>
            <person name="Ward R."/>
            <person name="Stajich J.E."/>
            <person name="Kurbessoian T."/>
        </authorList>
    </citation>
    <scope>NUCLEOTIDE SEQUENCE</scope>
    <source>
        <strain evidence="1">UHER 2000/2452</strain>
    </source>
</reference>
<protein>
    <submittedName>
        <fullName evidence="1">Uncharacterized protein</fullName>
    </submittedName>
</protein>
<reference evidence="1" key="2">
    <citation type="journal article" date="2022" name="Microbiol. Resour. Announc.">
        <title>Metagenome Sequencing to Explore Phylogenomics of Terrestrial Cyanobacteria.</title>
        <authorList>
            <person name="Ward R.D."/>
            <person name="Stajich J.E."/>
            <person name="Johansen J.R."/>
            <person name="Huntemann M."/>
            <person name="Clum A."/>
            <person name="Foster B."/>
            <person name="Foster B."/>
            <person name="Roux S."/>
            <person name="Palaniappan K."/>
            <person name="Varghese N."/>
            <person name="Mukherjee S."/>
            <person name="Reddy T.B.K."/>
            <person name="Daum C."/>
            <person name="Copeland A."/>
            <person name="Chen I.A."/>
            <person name="Ivanova N.N."/>
            <person name="Kyrpides N.C."/>
            <person name="Shapiro N."/>
            <person name="Eloe-Fadrosh E.A."/>
            <person name="Pietrasiak N."/>
        </authorList>
    </citation>
    <scope>NUCLEOTIDE SEQUENCE</scope>
    <source>
        <strain evidence="1">UHER 2000/2452</strain>
    </source>
</reference>
<proteinExistence type="predicted"/>
<evidence type="ECO:0000313" key="2">
    <source>
        <dbReference type="Proteomes" id="UP000757435"/>
    </source>
</evidence>
<sequence>MIILLDEQITLLLRLMNAVVQGENYSIREFEEAIDFLANATALQCPFERQFSSQLGTALAKEIVAALTGHI</sequence>
<dbReference type="Proteomes" id="UP000757435">
    <property type="component" value="Unassembled WGS sequence"/>
</dbReference>
<accession>A0A951QE33</accession>